<organism evidence="2 3">
    <name type="scientific">Candidatus Gemmiger avicola</name>
    <dbReference type="NCBI Taxonomy" id="2838605"/>
    <lineage>
        <taxon>Bacteria</taxon>
        <taxon>Bacillati</taxon>
        <taxon>Bacillota</taxon>
        <taxon>Clostridia</taxon>
        <taxon>Eubacteriales</taxon>
        <taxon>Gemmiger</taxon>
    </lineage>
</organism>
<dbReference type="PROSITE" id="PS00455">
    <property type="entry name" value="AMP_BINDING"/>
    <property type="match status" value="1"/>
</dbReference>
<dbReference type="Gene3D" id="3.30.300.30">
    <property type="match status" value="1"/>
</dbReference>
<evidence type="ECO:0000313" key="2">
    <source>
        <dbReference type="EMBL" id="HJB42282.1"/>
    </source>
</evidence>
<reference evidence="2" key="1">
    <citation type="journal article" date="2021" name="PeerJ">
        <title>Extensive microbial diversity within the chicken gut microbiome revealed by metagenomics and culture.</title>
        <authorList>
            <person name="Gilroy R."/>
            <person name="Ravi A."/>
            <person name="Getino M."/>
            <person name="Pursley I."/>
            <person name="Horton D.L."/>
            <person name="Alikhan N.F."/>
            <person name="Baker D."/>
            <person name="Gharbi K."/>
            <person name="Hall N."/>
            <person name="Watson M."/>
            <person name="Adriaenssens E.M."/>
            <person name="Foster-Nyarko E."/>
            <person name="Jarju S."/>
            <person name="Secka A."/>
            <person name="Antonio M."/>
            <person name="Oren A."/>
            <person name="Chaudhuri R.R."/>
            <person name="La Ragione R."/>
            <person name="Hildebrand F."/>
            <person name="Pallen M.J."/>
        </authorList>
    </citation>
    <scope>NUCLEOTIDE SEQUENCE</scope>
    <source>
        <strain evidence="2">ChiBcec8-13705</strain>
    </source>
</reference>
<dbReference type="InterPro" id="IPR000873">
    <property type="entry name" value="AMP-dep_synth/lig_dom"/>
</dbReference>
<name>A0A9D2M725_9FIRM</name>
<dbReference type="CDD" id="cd05930">
    <property type="entry name" value="A_NRPS"/>
    <property type="match status" value="1"/>
</dbReference>
<gene>
    <name evidence="2" type="ORF">H9945_07270</name>
</gene>
<protein>
    <submittedName>
        <fullName evidence="2">Amino acid adenylation domain-containing protein</fullName>
    </submittedName>
</protein>
<dbReference type="GO" id="GO:0044550">
    <property type="term" value="P:secondary metabolite biosynthetic process"/>
    <property type="evidence" value="ECO:0007669"/>
    <property type="project" value="TreeGrafter"/>
</dbReference>
<dbReference type="Gene3D" id="3.40.50.12780">
    <property type="entry name" value="N-terminal domain of ligase-like"/>
    <property type="match status" value="1"/>
</dbReference>
<sequence>MHHVLELLAHTAARWPGAPSYCDEGHAYTWAETRAAVAAIGTALDILPGGVQRRPVALLADRGAAAVHAMLGTLAAGGFYIVLDPAQGESRLRDILSQVAPAALLADAAHMAQAKVLAGSAPVLGLEAALAAEPQPGRLAALQAAALDTDLAYLLFTSGSTGRPKGVAVTHRNLLAYSEWVVNTFAFGPGTVLGNQTPLYFSMSVTDLYGAMRGGACVQILPKRLFSFPVQLLDYLTARGVNAIYWVPSALGIVANWKALDYTALAPLRTVLFAGEVMPTAKLNYWRAHYPEALFANLYGPTETTDICAYYIVDRAFADDEPLPIGRPCENCGVLLLKPDGSCAAPGEEGELCVRGSFVAAGYYNQPDKTAERFTLNPAQPHYPERIYRTGDLARWNARGELMYGGRLDNQIKHRGYRIELGEIETAAAGQDKLDECACLYDAARDCLVLFYQGRRDLAQALRTRLAGRLPAYMQPAEYRRLNPMPHNPNGKIDRPALQALLSQTH</sequence>
<dbReference type="NCBIfam" id="TIGR01733">
    <property type="entry name" value="AA-adenyl-dom"/>
    <property type="match status" value="1"/>
</dbReference>
<dbReference type="GO" id="GO:0031177">
    <property type="term" value="F:phosphopantetheine binding"/>
    <property type="evidence" value="ECO:0007669"/>
    <property type="project" value="TreeGrafter"/>
</dbReference>
<dbReference type="GO" id="GO:0005737">
    <property type="term" value="C:cytoplasm"/>
    <property type="evidence" value="ECO:0007669"/>
    <property type="project" value="TreeGrafter"/>
</dbReference>
<dbReference type="EMBL" id="DWYG01000122">
    <property type="protein sequence ID" value="HJB42282.1"/>
    <property type="molecule type" value="Genomic_DNA"/>
</dbReference>
<dbReference type="SUPFAM" id="SSF56801">
    <property type="entry name" value="Acetyl-CoA synthetase-like"/>
    <property type="match status" value="1"/>
</dbReference>
<dbReference type="Pfam" id="PF00501">
    <property type="entry name" value="AMP-binding"/>
    <property type="match status" value="1"/>
</dbReference>
<dbReference type="InterPro" id="IPR042099">
    <property type="entry name" value="ANL_N_sf"/>
</dbReference>
<dbReference type="PANTHER" id="PTHR45527:SF1">
    <property type="entry name" value="FATTY ACID SYNTHASE"/>
    <property type="match status" value="1"/>
</dbReference>
<reference evidence="2" key="2">
    <citation type="submission" date="2021-04" db="EMBL/GenBank/DDBJ databases">
        <authorList>
            <person name="Gilroy R."/>
        </authorList>
    </citation>
    <scope>NUCLEOTIDE SEQUENCE</scope>
    <source>
        <strain evidence="2">ChiBcec8-13705</strain>
    </source>
</reference>
<accession>A0A9D2M725</accession>
<comment type="caution">
    <text evidence="2">The sequence shown here is derived from an EMBL/GenBank/DDBJ whole genome shotgun (WGS) entry which is preliminary data.</text>
</comment>
<dbReference type="InterPro" id="IPR010071">
    <property type="entry name" value="AA_adenyl_dom"/>
</dbReference>
<evidence type="ECO:0000313" key="3">
    <source>
        <dbReference type="Proteomes" id="UP000886803"/>
    </source>
</evidence>
<dbReference type="InterPro" id="IPR045851">
    <property type="entry name" value="AMP-bd_C_sf"/>
</dbReference>
<evidence type="ECO:0000259" key="1">
    <source>
        <dbReference type="Pfam" id="PF00501"/>
    </source>
</evidence>
<dbReference type="AlphaFoldDB" id="A0A9D2M725"/>
<proteinExistence type="predicted"/>
<dbReference type="InterPro" id="IPR020845">
    <property type="entry name" value="AMP-binding_CS"/>
</dbReference>
<feature type="domain" description="AMP-dependent synthetase/ligase" evidence="1">
    <location>
        <begin position="9"/>
        <end position="364"/>
    </location>
</feature>
<dbReference type="PANTHER" id="PTHR45527">
    <property type="entry name" value="NONRIBOSOMAL PEPTIDE SYNTHETASE"/>
    <property type="match status" value="1"/>
</dbReference>
<dbReference type="Proteomes" id="UP000886803">
    <property type="component" value="Unassembled WGS sequence"/>
</dbReference>
<dbReference type="GO" id="GO:0043041">
    <property type="term" value="P:amino acid activation for nonribosomal peptide biosynthetic process"/>
    <property type="evidence" value="ECO:0007669"/>
    <property type="project" value="TreeGrafter"/>
</dbReference>